<evidence type="ECO:0000256" key="1">
    <source>
        <dbReference type="ARBA" id="ARBA00004613"/>
    </source>
</evidence>
<sequence length="577" mass="61377">MVSILAVALGLSAAAGTLGSPTVPLGRRAGQTATVVIPSPDATVLGNVMNGVESFGGIPYAEPPTGQLRLKPPKRRTEPLGTFDATGPAGACPQFLSSTESQDFLFKLLGTIANLPFVQEVTGQSEDCLTITVARPEGTTSEDKLPVLYWIFGGGFEVMPSLGWSSMYDGTSLVNYGVEIGRPFVFVAVNYRVGGYGFMPGKEIEQEGSGNAGLLDQRMGLEWVADNIAAFGGDPDKVTIWGESAGSISVYAQMALFDGDIEYGGKALFRGAIMSSGSAVPTNPLSSDRGQAVYDQVVDAGGCAGADDTLACLRALSAEDFLSATTAVPHLLSYSSLALSYVPRPDGRTLTDSMDALVLANKYAPVPMIVGDCEDEGTLFALFQPNLTTPAELADYLHQYYFGAATPALLEDLIATYGTGIAAVTDNSPFGTGLLNEVFPGFKQRAAILGDLVFTLTRRLFLTVTAGVNPDTPSWSYLLSQNKGTPILGTFHASDLLQVFYGVNDNYAAKSMRSYFINFVYSLDPNGDGDTGFPDWPRWDEAHEMAHVSAGSSSILADNFREDSYNWIVDNLAILRL</sequence>
<keyword evidence="3" id="KW-0964">Secreted</keyword>
<keyword evidence="11" id="KW-1185">Reference proteome</keyword>
<dbReference type="AlphaFoldDB" id="A0A9P5D0V1"/>
<gene>
    <name evidence="10" type="ORF">GMORB2_5483</name>
</gene>
<name>A0A9P5D0V1_9HYPO</name>
<dbReference type="PANTHER" id="PTHR11559">
    <property type="entry name" value="CARBOXYLESTERASE"/>
    <property type="match status" value="1"/>
</dbReference>
<feature type="chain" id="PRO_5040544325" description="Carboxylic ester hydrolase" evidence="8">
    <location>
        <begin position="20"/>
        <end position="577"/>
    </location>
</feature>
<evidence type="ECO:0000256" key="5">
    <source>
        <dbReference type="ARBA" id="ARBA00022801"/>
    </source>
</evidence>
<keyword evidence="6" id="KW-0443">Lipid metabolism</keyword>
<evidence type="ECO:0000256" key="7">
    <source>
        <dbReference type="ARBA" id="ARBA00023180"/>
    </source>
</evidence>
<dbReference type="InterPro" id="IPR050309">
    <property type="entry name" value="Type-B_Carboxylest/Lipase"/>
</dbReference>
<dbReference type="GeneID" id="55971708"/>
<dbReference type="OrthoDB" id="408631at2759"/>
<dbReference type="Proteomes" id="UP000749293">
    <property type="component" value="Unassembled WGS sequence"/>
</dbReference>
<keyword evidence="4 8" id="KW-0732">Signal</keyword>
<dbReference type="InterPro" id="IPR029058">
    <property type="entry name" value="AB_hydrolase_fold"/>
</dbReference>
<proteinExistence type="inferred from homology"/>
<dbReference type="SUPFAM" id="SSF53474">
    <property type="entry name" value="alpha/beta-Hydrolases"/>
    <property type="match status" value="1"/>
</dbReference>
<protein>
    <recommendedName>
        <fullName evidence="8">Carboxylic ester hydrolase</fullName>
        <ecNumber evidence="8">3.1.1.-</ecNumber>
    </recommendedName>
</protein>
<keyword evidence="5 8" id="KW-0378">Hydrolase</keyword>
<dbReference type="EMBL" id="JAANYQ010000038">
    <property type="protein sequence ID" value="KAF4119240.1"/>
    <property type="molecule type" value="Genomic_DNA"/>
</dbReference>
<dbReference type="InterPro" id="IPR019826">
    <property type="entry name" value="Carboxylesterase_B_AS"/>
</dbReference>
<reference evidence="10" key="1">
    <citation type="submission" date="2020-03" db="EMBL/GenBank/DDBJ databases">
        <title>Site-based positive gene gene selection in Geosmithia morbida across the United States reveals a broad range of putative effectors and factors for local host and environmental adapation.</title>
        <authorList>
            <person name="Onufrak A."/>
            <person name="Murdoch R.W."/>
            <person name="Gazis R."/>
            <person name="Huff M."/>
            <person name="Staton M."/>
            <person name="Klingeman W."/>
            <person name="Hadziabdic D."/>
        </authorList>
    </citation>
    <scope>NUCLEOTIDE SEQUENCE</scope>
    <source>
        <strain evidence="10">1262</strain>
    </source>
</reference>
<feature type="domain" description="Carboxylesterase type B" evidence="9">
    <location>
        <begin position="42"/>
        <end position="551"/>
    </location>
</feature>
<dbReference type="GO" id="GO:0005576">
    <property type="term" value="C:extracellular region"/>
    <property type="evidence" value="ECO:0007669"/>
    <property type="project" value="UniProtKB-SubCell"/>
</dbReference>
<evidence type="ECO:0000259" key="9">
    <source>
        <dbReference type="Pfam" id="PF00135"/>
    </source>
</evidence>
<comment type="subcellular location">
    <subcellularLocation>
        <location evidence="1">Secreted</location>
    </subcellularLocation>
</comment>
<accession>A0A9P5D0V1</accession>
<evidence type="ECO:0000313" key="10">
    <source>
        <dbReference type="EMBL" id="KAF4119240.1"/>
    </source>
</evidence>
<dbReference type="EC" id="3.1.1.-" evidence="8"/>
<dbReference type="GO" id="GO:0006629">
    <property type="term" value="P:lipid metabolic process"/>
    <property type="evidence" value="ECO:0007669"/>
    <property type="project" value="UniProtKB-KW"/>
</dbReference>
<dbReference type="Pfam" id="PF00135">
    <property type="entry name" value="COesterase"/>
    <property type="match status" value="1"/>
</dbReference>
<evidence type="ECO:0000256" key="2">
    <source>
        <dbReference type="ARBA" id="ARBA00005964"/>
    </source>
</evidence>
<comment type="caution">
    <text evidence="10">The sequence shown here is derived from an EMBL/GenBank/DDBJ whole genome shotgun (WGS) entry which is preliminary data.</text>
</comment>
<evidence type="ECO:0000313" key="11">
    <source>
        <dbReference type="Proteomes" id="UP000749293"/>
    </source>
</evidence>
<dbReference type="InterPro" id="IPR002018">
    <property type="entry name" value="CarbesteraseB"/>
</dbReference>
<comment type="similarity">
    <text evidence="2 8">Belongs to the type-B carboxylesterase/lipase family.</text>
</comment>
<organism evidence="10 11">
    <name type="scientific">Geosmithia morbida</name>
    <dbReference type="NCBI Taxonomy" id="1094350"/>
    <lineage>
        <taxon>Eukaryota</taxon>
        <taxon>Fungi</taxon>
        <taxon>Dikarya</taxon>
        <taxon>Ascomycota</taxon>
        <taxon>Pezizomycotina</taxon>
        <taxon>Sordariomycetes</taxon>
        <taxon>Hypocreomycetidae</taxon>
        <taxon>Hypocreales</taxon>
        <taxon>Bionectriaceae</taxon>
        <taxon>Geosmithia</taxon>
    </lineage>
</organism>
<evidence type="ECO:0000256" key="6">
    <source>
        <dbReference type="ARBA" id="ARBA00023098"/>
    </source>
</evidence>
<evidence type="ECO:0000256" key="8">
    <source>
        <dbReference type="RuleBase" id="RU361235"/>
    </source>
</evidence>
<dbReference type="PROSITE" id="PS00122">
    <property type="entry name" value="CARBOXYLESTERASE_B_1"/>
    <property type="match status" value="1"/>
</dbReference>
<dbReference type="Gene3D" id="3.40.50.1820">
    <property type="entry name" value="alpha/beta hydrolase"/>
    <property type="match status" value="1"/>
</dbReference>
<dbReference type="GO" id="GO:0016787">
    <property type="term" value="F:hydrolase activity"/>
    <property type="evidence" value="ECO:0007669"/>
    <property type="project" value="UniProtKB-KW"/>
</dbReference>
<feature type="signal peptide" evidence="8">
    <location>
        <begin position="1"/>
        <end position="19"/>
    </location>
</feature>
<evidence type="ECO:0000256" key="3">
    <source>
        <dbReference type="ARBA" id="ARBA00022525"/>
    </source>
</evidence>
<evidence type="ECO:0000256" key="4">
    <source>
        <dbReference type="ARBA" id="ARBA00022729"/>
    </source>
</evidence>
<keyword evidence="7" id="KW-0325">Glycoprotein</keyword>
<dbReference type="FunFam" id="3.40.50.1820:FF:000213">
    <property type="entry name" value="Carboxylic ester hydrolase"/>
    <property type="match status" value="1"/>
</dbReference>
<dbReference type="RefSeq" id="XP_035317892.1">
    <property type="nucleotide sequence ID" value="XM_035467454.1"/>
</dbReference>